<dbReference type="PANTHER" id="PTHR43841">
    <property type="entry name" value="3-HYDROXYACYL-THIOESTER DEHYDRATASE HTDX-RELATED"/>
    <property type="match status" value="1"/>
</dbReference>
<dbReference type="InterPro" id="IPR003965">
    <property type="entry name" value="Fatty_acid_synthase"/>
</dbReference>
<name>A0A4R8SVR1_9MYCO</name>
<proteinExistence type="inferred from homology"/>
<dbReference type="GO" id="GO:0005835">
    <property type="term" value="C:fatty acid synthase complex"/>
    <property type="evidence" value="ECO:0007669"/>
    <property type="project" value="InterPro"/>
</dbReference>
<dbReference type="InterPro" id="IPR002539">
    <property type="entry name" value="MaoC-like_dom"/>
</dbReference>
<dbReference type="Proteomes" id="UP000294604">
    <property type="component" value="Unassembled WGS sequence"/>
</dbReference>
<organism evidence="4 5">
    <name type="scientific">Mycobacteroides salmoniphilum</name>
    <dbReference type="NCBI Taxonomy" id="404941"/>
    <lineage>
        <taxon>Bacteria</taxon>
        <taxon>Bacillati</taxon>
        <taxon>Actinomycetota</taxon>
        <taxon>Actinomycetes</taxon>
        <taxon>Mycobacteriales</taxon>
        <taxon>Mycobacteriaceae</taxon>
        <taxon>Mycobacteroides</taxon>
    </lineage>
</organism>
<dbReference type="PRINTS" id="PR01483">
    <property type="entry name" value="FASYNTHASE"/>
</dbReference>
<sequence>MGAATTQPSGLRNMAMAAVGALPFIPRPSTLPSRVVRTHGVRIDPAHVSAYAKVTGLSFTDKVPVTYPFALQFPSVMELVTGFDFPFPAIGTVHLENHITQHRAITATDTVDIEVRTENLREHRKGLLVDVLTDITIGTDTVWQQTMTFLRQQRTSLSDGVKPEPPKAVKLPPPNSTLRISGGQIRRYASVGGDHNPIHTSSIGAKALGFPKAIAHGMFTAAAVLGNIQGEIPDAVRYDVKFGKPILLPASVGVWIEKDGNGWDIAVRNPKKGDPHLNGTITPL</sequence>
<dbReference type="PANTHER" id="PTHR43841:SF1">
    <property type="entry name" value="3-HYDROXYACYL-THIOESTER DEHYDRATASE X"/>
    <property type="match status" value="1"/>
</dbReference>
<reference evidence="4 5" key="1">
    <citation type="journal article" date="2019" name="Sci. Rep.">
        <title>Extended insight into the Mycobacterium chelonae-abscessus complex through whole genome sequencing of Mycobacterium salmoniphilum outbreak and Mycobacterium salmoniphilum-like strains.</title>
        <authorList>
            <person name="Behra P.R.K."/>
            <person name="Das S."/>
            <person name="Pettersson B.M.F."/>
            <person name="Shirreff L."/>
            <person name="DuCote T."/>
            <person name="Jacobsson K.G."/>
            <person name="Ennis D.G."/>
            <person name="Kirsebom L.A."/>
        </authorList>
    </citation>
    <scope>NUCLEOTIDE SEQUENCE [LARGE SCALE GENOMIC DNA]</scope>
    <source>
        <strain evidence="4 5">CCUG 60884</strain>
    </source>
</reference>
<comment type="similarity">
    <text evidence="1">Belongs to the enoyl-CoA hydratase/isomerase family.</text>
</comment>
<comment type="caution">
    <text evidence="4">The sequence shown here is derived from an EMBL/GenBank/DDBJ whole genome shotgun (WGS) entry which is preliminary data.</text>
</comment>
<dbReference type="AlphaFoldDB" id="A0A4R8SVR1"/>
<evidence type="ECO:0000259" key="3">
    <source>
        <dbReference type="Pfam" id="PF01575"/>
    </source>
</evidence>
<accession>A0A4R8SVR1</accession>
<evidence type="ECO:0000256" key="1">
    <source>
        <dbReference type="ARBA" id="ARBA00005254"/>
    </source>
</evidence>
<dbReference type="InterPro" id="IPR029069">
    <property type="entry name" value="HotDog_dom_sf"/>
</dbReference>
<evidence type="ECO:0000313" key="5">
    <source>
        <dbReference type="Proteomes" id="UP000294604"/>
    </source>
</evidence>
<dbReference type="RefSeq" id="WP_134083442.1">
    <property type="nucleotide sequence ID" value="NZ_PECJ01000003.1"/>
</dbReference>
<dbReference type="Gene3D" id="3.10.129.10">
    <property type="entry name" value="Hotdog Thioesterase"/>
    <property type="match status" value="1"/>
</dbReference>
<dbReference type="EMBL" id="PECL01000007">
    <property type="protein sequence ID" value="TEA06380.1"/>
    <property type="molecule type" value="Genomic_DNA"/>
</dbReference>
<feature type="domain" description="MaoC-like" evidence="3">
    <location>
        <begin position="177"/>
        <end position="261"/>
    </location>
</feature>
<dbReference type="SUPFAM" id="SSF54637">
    <property type="entry name" value="Thioesterase/thiol ester dehydrase-isomerase"/>
    <property type="match status" value="2"/>
</dbReference>
<protein>
    <submittedName>
        <fullName evidence="4">Bifunctional enoyl-CoA hydratase/phosphate acetyltransferase</fullName>
    </submittedName>
</protein>
<keyword evidence="4" id="KW-0808">Transferase</keyword>
<dbReference type="GO" id="GO:0004312">
    <property type="term" value="F:fatty acid synthase activity"/>
    <property type="evidence" value="ECO:0007669"/>
    <property type="project" value="InterPro"/>
</dbReference>
<dbReference type="STRING" id="404941.GCA_002013645_03202"/>
<dbReference type="GO" id="GO:0006633">
    <property type="term" value="P:fatty acid biosynthetic process"/>
    <property type="evidence" value="ECO:0007669"/>
    <property type="project" value="InterPro"/>
</dbReference>
<feature type="region of interest" description="Disordered" evidence="2">
    <location>
        <begin position="156"/>
        <end position="175"/>
    </location>
</feature>
<evidence type="ECO:0000256" key="2">
    <source>
        <dbReference type="SAM" id="MobiDB-lite"/>
    </source>
</evidence>
<gene>
    <name evidence="4" type="ORF">CCUG60884_01518</name>
</gene>
<evidence type="ECO:0000313" key="4">
    <source>
        <dbReference type="EMBL" id="TEA06380.1"/>
    </source>
</evidence>
<dbReference type="Pfam" id="PF01575">
    <property type="entry name" value="MaoC_dehydratas"/>
    <property type="match status" value="1"/>
</dbReference>
<dbReference type="OrthoDB" id="9774179at2"/>